<sequence length="141" mass="15182">MELTEIRPAVEDALDGVRAVAARQELAWAGLHGDPAPEAFLRQASGEVALIDWGGWMVGPELYDLASAVMYVGEEQHVVGAYLTERPDLPVESLPAFLTFRYAVQAAYFAWRIGTDFQVGVTAGNDNLKGLADARCGLTTG</sequence>
<dbReference type="EMBL" id="BAAAOS010000068">
    <property type="protein sequence ID" value="GAA1617274.1"/>
    <property type="molecule type" value="Genomic_DNA"/>
</dbReference>
<protein>
    <recommendedName>
        <fullName evidence="1">Aminoglycoside phosphotransferase domain-containing protein</fullName>
    </recommendedName>
</protein>
<name>A0ABN2ETF6_9ACTN</name>
<keyword evidence="3" id="KW-1185">Reference proteome</keyword>
<evidence type="ECO:0000313" key="2">
    <source>
        <dbReference type="EMBL" id="GAA1617274.1"/>
    </source>
</evidence>
<dbReference type="InterPro" id="IPR002575">
    <property type="entry name" value="Aminoglycoside_PTrfase"/>
</dbReference>
<comment type="caution">
    <text evidence="2">The sequence shown here is derived from an EMBL/GenBank/DDBJ whole genome shotgun (WGS) entry which is preliminary data.</text>
</comment>
<organism evidence="2 3">
    <name type="scientific">Kribbella sancticallisti</name>
    <dbReference type="NCBI Taxonomy" id="460087"/>
    <lineage>
        <taxon>Bacteria</taxon>
        <taxon>Bacillati</taxon>
        <taxon>Actinomycetota</taxon>
        <taxon>Actinomycetes</taxon>
        <taxon>Propionibacteriales</taxon>
        <taxon>Kribbellaceae</taxon>
        <taxon>Kribbella</taxon>
    </lineage>
</organism>
<evidence type="ECO:0000313" key="3">
    <source>
        <dbReference type="Proteomes" id="UP001500393"/>
    </source>
</evidence>
<evidence type="ECO:0000259" key="1">
    <source>
        <dbReference type="Pfam" id="PF01636"/>
    </source>
</evidence>
<gene>
    <name evidence="2" type="ORF">GCM10009789_84040</name>
</gene>
<dbReference type="Proteomes" id="UP001500393">
    <property type="component" value="Unassembled WGS sequence"/>
</dbReference>
<accession>A0ABN2ETF6</accession>
<proteinExistence type="predicted"/>
<dbReference type="SUPFAM" id="SSF56112">
    <property type="entry name" value="Protein kinase-like (PK-like)"/>
    <property type="match status" value="1"/>
</dbReference>
<dbReference type="Gene3D" id="3.90.1200.10">
    <property type="match status" value="1"/>
</dbReference>
<feature type="domain" description="Aminoglycoside phosphotransferase" evidence="1">
    <location>
        <begin position="18"/>
        <end position="76"/>
    </location>
</feature>
<reference evidence="2 3" key="1">
    <citation type="journal article" date="2019" name="Int. J. Syst. Evol. Microbiol.">
        <title>The Global Catalogue of Microorganisms (GCM) 10K type strain sequencing project: providing services to taxonomists for standard genome sequencing and annotation.</title>
        <authorList>
            <consortium name="The Broad Institute Genomics Platform"/>
            <consortium name="The Broad Institute Genome Sequencing Center for Infectious Disease"/>
            <person name="Wu L."/>
            <person name="Ma J."/>
        </authorList>
    </citation>
    <scope>NUCLEOTIDE SEQUENCE [LARGE SCALE GENOMIC DNA]</scope>
    <source>
        <strain evidence="2 3">JCM 14969</strain>
    </source>
</reference>
<dbReference type="InterPro" id="IPR011009">
    <property type="entry name" value="Kinase-like_dom_sf"/>
</dbReference>
<dbReference type="Pfam" id="PF01636">
    <property type="entry name" value="APH"/>
    <property type="match status" value="1"/>
</dbReference>